<dbReference type="EMBL" id="WMBA01000007">
    <property type="protein sequence ID" value="MTD53790.1"/>
    <property type="molecule type" value="Genomic_DNA"/>
</dbReference>
<comment type="similarity">
    <text evidence="1">Belongs to the short-chain dehydrogenases/reductases (SDR) family.</text>
</comment>
<dbReference type="Gene3D" id="3.40.50.720">
    <property type="entry name" value="NAD(P)-binding Rossmann-like Domain"/>
    <property type="match status" value="1"/>
</dbReference>
<keyword evidence="2 3" id="KW-0560">Oxidoreductase</keyword>
<dbReference type="Proteomes" id="UP000440096">
    <property type="component" value="Unassembled WGS sequence"/>
</dbReference>
<dbReference type="Pfam" id="PF13561">
    <property type="entry name" value="adh_short_C2"/>
    <property type="match status" value="1"/>
</dbReference>
<proteinExistence type="inferred from homology"/>
<dbReference type="SUPFAM" id="SSF51735">
    <property type="entry name" value="NAD(P)-binding Rossmann-fold domains"/>
    <property type="match status" value="1"/>
</dbReference>
<evidence type="ECO:0000313" key="4">
    <source>
        <dbReference type="Proteomes" id="UP000440096"/>
    </source>
</evidence>
<name>A0A6N7Z1Y6_9PSEU</name>
<protein>
    <submittedName>
        <fullName evidence="3">Glucose 1-dehydrogenase</fullName>
        <ecNumber evidence="3">1.1.1.47</ecNumber>
    </submittedName>
</protein>
<dbReference type="InterPro" id="IPR002347">
    <property type="entry name" value="SDR_fam"/>
</dbReference>
<dbReference type="PRINTS" id="PR00081">
    <property type="entry name" value="GDHRDH"/>
</dbReference>
<dbReference type="NCBIfam" id="NF005559">
    <property type="entry name" value="PRK07231.1"/>
    <property type="match status" value="1"/>
</dbReference>
<organism evidence="3 4">
    <name type="scientific">Amycolatopsis pithecellobii</name>
    <dbReference type="NCBI Taxonomy" id="664692"/>
    <lineage>
        <taxon>Bacteria</taxon>
        <taxon>Bacillati</taxon>
        <taxon>Actinomycetota</taxon>
        <taxon>Actinomycetes</taxon>
        <taxon>Pseudonocardiales</taxon>
        <taxon>Pseudonocardiaceae</taxon>
        <taxon>Amycolatopsis</taxon>
    </lineage>
</organism>
<reference evidence="3 4" key="1">
    <citation type="submission" date="2019-11" db="EMBL/GenBank/DDBJ databases">
        <title>Draft genome of Amycolatopsis RM579.</title>
        <authorList>
            <person name="Duangmal K."/>
            <person name="Mingma R."/>
        </authorList>
    </citation>
    <scope>NUCLEOTIDE SEQUENCE [LARGE SCALE GENOMIC DNA]</scope>
    <source>
        <strain evidence="3 4">RM579</strain>
    </source>
</reference>
<evidence type="ECO:0000313" key="3">
    <source>
        <dbReference type="EMBL" id="MTD53790.1"/>
    </source>
</evidence>
<comment type="caution">
    <text evidence="3">The sequence shown here is derived from an EMBL/GenBank/DDBJ whole genome shotgun (WGS) entry which is preliminary data.</text>
</comment>
<dbReference type="AlphaFoldDB" id="A0A6N7Z1Y6"/>
<evidence type="ECO:0000256" key="1">
    <source>
        <dbReference type="ARBA" id="ARBA00006484"/>
    </source>
</evidence>
<gene>
    <name evidence="3" type="ORF">GKO32_07305</name>
</gene>
<sequence>MTGSTSNRLQGKVALVTGAAKGIGAGIAKEFAAAGASVVVNYASDAVRAQKVVSDIRDGGGTAVAAQGDVSVSGDVERVFDEAVRTYGRLDVVVNNAGVWHTEPIEAATQEHISHQLSVNVLGPILTIQEALKHFGPDGGSIINVGSLDSARAFPGMSVYAATKGAVDALTRVLAAELGPRGIRVNTLAPGAVETEGIRAVDFIGSDAEKVMIENTPLGRLGQPEDLAKVAVFFASDDAGWVTGERLTASGGLRS</sequence>
<dbReference type="FunFam" id="3.40.50.720:FF:000084">
    <property type="entry name" value="Short-chain dehydrogenase reductase"/>
    <property type="match status" value="1"/>
</dbReference>
<dbReference type="OrthoDB" id="9803333at2"/>
<dbReference type="RefSeq" id="WP_154756011.1">
    <property type="nucleotide sequence ID" value="NZ_WMBA01000007.1"/>
</dbReference>
<dbReference type="InterPro" id="IPR036291">
    <property type="entry name" value="NAD(P)-bd_dom_sf"/>
</dbReference>
<dbReference type="PANTHER" id="PTHR43639">
    <property type="entry name" value="OXIDOREDUCTASE, SHORT-CHAIN DEHYDROGENASE/REDUCTASE FAMILY (AFU_ORTHOLOGUE AFUA_5G02870)"/>
    <property type="match status" value="1"/>
</dbReference>
<dbReference type="EC" id="1.1.1.47" evidence="3"/>
<dbReference type="PRINTS" id="PR00080">
    <property type="entry name" value="SDRFAMILY"/>
</dbReference>
<dbReference type="InterPro" id="IPR020904">
    <property type="entry name" value="Sc_DH/Rdtase_CS"/>
</dbReference>
<accession>A0A6N7Z1Y6</accession>
<dbReference type="GO" id="GO:0047936">
    <property type="term" value="F:glucose 1-dehydrogenase [NAD(P)+] activity"/>
    <property type="evidence" value="ECO:0007669"/>
    <property type="project" value="UniProtKB-EC"/>
</dbReference>
<dbReference type="PANTHER" id="PTHR43639:SF1">
    <property type="entry name" value="SHORT-CHAIN DEHYDROGENASE_REDUCTASE FAMILY PROTEIN"/>
    <property type="match status" value="1"/>
</dbReference>
<keyword evidence="4" id="KW-1185">Reference proteome</keyword>
<evidence type="ECO:0000256" key="2">
    <source>
        <dbReference type="ARBA" id="ARBA00023002"/>
    </source>
</evidence>
<dbReference type="PROSITE" id="PS00061">
    <property type="entry name" value="ADH_SHORT"/>
    <property type="match status" value="1"/>
</dbReference>